<keyword evidence="2" id="KW-1185">Reference proteome</keyword>
<sequence length="40" mass="4329">MPRLVCTQGSDLLLDREASALIPYLALENPTSRAKLATSL</sequence>
<protein>
    <submittedName>
        <fullName evidence="1">Uncharacterized protein</fullName>
    </submittedName>
</protein>
<evidence type="ECO:0000313" key="2">
    <source>
        <dbReference type="Proteomes" id="UP000552709"/>
    </source>
</evidence>
<dbReference type="Proteomes" id="UP000552709">
    <property type="component" value="Unassembled WGS sequence"/>
</dbReference>
<name>A0A7W8JWQ5_9DEIO</name>
<accession>A0A7W8JWQ5</accession>
<reference evidence="1 2" key="1">
    <citation type="submission" date="2020-08" db="EMBL/GenBank/DDBJ databases">
        <title>Genomic Encyclopedia of Type Strains, Phase IV (KMG-IV): sequencing the most valuable type-strain genomes for metagenomic binning, comparative biology and taxonomic classification.</title>
        <authorList>
            <person name="Goeker M."/>
        </authorList>
    </citation>
    <scope>NUCLEOTIDE SEQUENCE [LARGE SCALE GENOMIC DNA]</scope>
    <source>
        <strain evidence="1 2">DSM 27939</strain>
    </source>
</reference>
<dbReference type="RefSeq" id="WP_268240033.1">
    <property type="nucleotide sequence ID" value="NZ_JACHFL010000011.1"/>
</dbReference>
<organism evidence="1 2">
    <name type="scientific">Deinococcus humi</name>
    <dbReference type="NCBI Taxonomy" id="662880"/>
    <lineage>
        <taxon>Bacteria</taxon>
        <taxon>Thermotogati</taxon>
        <taxon>Deinococcota</taxon>
        <taxon>Deinococci</taxon>
        <taxon>Deinococcales</taxon>
        <taxon>Deinococcaceae</taxon>
        <taxon>Deinococcus</taxon>
    </lineage>
</organism>
<evidence type="ECO:0000313" key="1">
    <source>
        <dbReference type="EMBL" id="MBB5364642.1"/>
    </source>
</evidence>
<dbReference type="AlphaFoldDB" id="A0A7W8JWQ5"/>
<gene>
    <name evidence="1" type="ORF">HNQ08_003755</name>
</gene>
<proteinExistence type="predicted"/>
<comment type="caution">
    <text evidence="1">The sequence shown here is derived from an EMBL/GenBank/DDBJ whole genome shotgun (WGS) entry which is preliminary data.</text>
</comment>
<dbReference type="EMBL" id="JACHFL010000011">
    <property type="protein sequence ID" value="MBB5364642.1"/>
    <property type="molecule type" value="Genomic_DNA"/>
</dbReference>